<keyword evidence="1" id="KW-0659">Purine metabolism</keyword>
<dbReference type="PANTHER" id="PTHR37987:SF1">
    <property type="entry name" value="OXO-4-HYDROXY-4-CARBOXY-5-UREIDOIMIDAZOLINE DECARBOXYLASE DOMAIN-CONTAINING PROTEIN"/>
    <property type="match status" value="1"/>
</dbReference>
<evidence type="ECO:0000313" key="7">
    <source>
        <dbReference type="EMBL" id="TIC64258.1"/>
    </source>
</evidence>
<dbReference type="Proteomes" id="UP000310708">
    <property type="component" value="Unassembled WGS sequence"/>
</dbReference>
<dbReference type="EMBL" id="SPRX01000028">
    <property type="protein sequence ID" value="TIC64940.1"/>
    <property type="molecule type" value="Genomic_DNA"/>
</dbReference>
<evidence type="ECO:0000313" key="11">
    <source>
        <dbReference type="Proteomes" id="UP000307169"/>
    </source>
</evidence>
<evidence type="ECO:0000313" key="8">
    <source>
        <dbReference type="EMBL" id="TIC64940.1"/>
    </source>
</evidence>
<protein>
    <recommendedName>
        <fullName evidence="2">Oxo-4-hydroxy-4-carboxy-5-ureidoimidazoline decarboxylase domain-containing protein</fullName>
    </recommendedName>
</protein>
<organism evidence="4 11">
    <name type="scientific">Wallemia mellicola</name>
    <dbReference type="NCBI Taxonomy" id="1708541"/>
    <lineage>
        <taxon>Eukaryota</taxon>
        <taxon>Fungi</taxon>
        <taxon>Dikarya</taxon>
        <taxon>Basidiomycota</taxon>
        <taxon>Wallemiomycotina</taxon>
        <taxon>Wallemiomycetes</taxon>
        <taxon>Wallemiales</taxon>
        <taxon>Wallemiaceae</taxon>
        <taxon>Wallemia</taxon>
    </lineage>
</organism>
<dbReference type="Proteomes" id="UP000305647">
    <property type="component" value="Unassembled WGS sequence"/>
</dbReference>
<evidence type="ECO:0000313" key="6">
    <source>
        <dbReference type="EMBL" id="TIC60737.1"/>
    </source>
</evidence>
<dbReference type="GO" id="GO:0006144">
    <property type="term" value="P:purine nucleobase metabolic process"/>
    <property type="evidence" value="ECO:0007669"/>
    <property type="project" value="UniProtKB-KW"/>
</dbReference>
<evidence type="ECO:0000313" key="12">
    <source>
        <dbReference type="Proteomes" id="UP000309601"/>
    </source>
</evidence>
<dbReference type="PANTHER" id="PTHR37987">
    <property type="entry name" value="CHROMOSOME 9, WHOLE GENOME SHOTGUN SEQUENCE"/>
    <property type="match status" value="1"/>
</dbReference>
<proteinExistence type="predicted"/>
<evidence type="ECO:0000313" key="10">
    <source>
        <dbReference type="Proteomes" id="UP000305647"/>
    </source>
</evidence>
<evidence type="ECO:0000313" key="13">
    <source>
        <dbReference type="Proteomes" id="UP000310685"/>
    </source>
</evidence>
<dbReference type="Proteomes" id="UP000309601">
    <property type="component" value="Unassembled WGS sequence"/>
</dbReference>
<sequence length="175" mass="20133">MLAYNELLELEVEKREIFLLEYLSNVLEPSEPLRYLLVPQLSRDISGSNYLDCLEVAKSIVNTWDLSSKALFVNSHPRIGQVSGLSKLSREEQASKRTPEDVLIKLDELNRAYEEKYPKQRFITFVNGRTRAEIIPEIESILSQSDGVQEFGSSNWLRELDRNINAIFLIAISRT</sequence>
<comment type="caution">
    <text evidence="4">The sequence shown here is derived from an EMBL/GenBank/DDBJ whole genome shotgun (WGS) entry which is preliminary data.</text>
</comment>
<name>A0A4T0S8P4_9BASI</name>
<evidence type="ECO:0000313" key="3">
    <source>
        <dbReference type="EMBL" id="TIB78126.1"/>
    </source>
</evidence>
<dbReference type="Proteomes" id="UP000307169">
    <property type="component" value="Unassembled WGS sequence"/>
</dbReference>
<evidence type="ECO:0000259" key="2">
    <source>
        <dbReference type="Pfam" id="PF09349"/>
    </source>
</evidence>
<dbReference type="InterPro" id="IPR018020">
    <property type="entry name" value="OHCU_decarboxylase"/>
</dbReference>
<evidence type="ECO:0000313" key="9">
    <source>
        <dbReference type="Proteomes" id="UP000305362"/>
    </source>
</evidence>
<feature type="domain" description="Oxo-4-hydroxy-4-carboxy-5-ureidoimidazoline decarboxylase" evidence="2">
    <location>
        <begin position="21"/>
        <end position="151"/>
    </location>
</feature>
<evidence type="ECO:0000313" key="4">
    <source>
        <dbReference type="EMBL" id="TIC01623.1"/>
    </source>
</evidence>
<evidence type="ECO:0000313" key="5">
    <source>
        <dbReference type="EMBL" id="TIC29922.1"/>
    </source>
</evidence>
<dbReference type="AlphaFoldDB" id="A0A4T0S8P4"/>
<gene>
    <name evidence="8" type="ORF">E3Q01_02482</name>
    <name evidence="7" type="ORF">E3Q02_02664</name>
    <name evidence="6" type="ORF">E3Q03_03018</name>
    <name evidence="5" type="ORF">E3Q10_02356</name>
    <name evidence="4" type="ORF">E3Q17_01746</name>
    <name evidence="3" type="ORF">E3Q22_02746</name>
</gene>
<evidence type="ECO:0000313" key="14">
    <source>
        <dbReference type="Proteomes" id="UP000310708"/>
    </source>
</evidence>
<dbReference type="SUPFAM" id="SSF158694">
    <property type="entry name" value="UraD-Like"/>
    <property type="match status" value="1"/>
</dbReference>
<accession>A0A4T0S8P4</accession>
<reference evidence="9 10" key="1">
    <citation type="submission" date="2019-03" db="EMBL/GenBank/DDBJ databases">
        <title>Sequencing 25 genomes of Wallemia mellicola.</title>
        <authorList>
            <person name="Gostincar C."/>
        </authorList>
    </citation>
    <scope>NUCLEOTIDE SEQUENCE [LARGE SCALE GENOMIC DNA]</scope>
    <source>
        <strain evidence="4 11">EXF-1262</strain>
        <strain evidence="7 12">EXF-1274</strain>
        <strain evidence="6 9">EXF-1277</strain>
        <strain evidence="3 13">EXF-6152</strain>
        <strain evidence="8 14">EXF-757</strain>
        <strain evidence="5 10">EXF-8738</strain>
    </source>
</reference>
<dbReference type="EMBL" id="SPRH01000016">
    <property type="protein sequence ID" value="TIC01623.1"/>
    <property type="molecule type" value="Genomic_DNA"/>
</dbReference>
<dbReference type="Proteomes" id="UP000305362">
    <property type="component" value="Unassembled WGS sequence"/>
</dbReference>
<dbReference type="Proteomes" id="UP000310685">
    <property type="component" value="Unassembled WGS sequence"/>
</dbReference>
<dbReference type="OMA" id="AIQAMCD"/>
<dbReference type="EMBL" id="SPRO01000022">
    <property type="protein sequence ID" value="TIC29922.1"/>
    <property type="molecule type" value="Genomic_DNA"/>
</dbReference>
<dbReference type="EMBL" id="SPRC01000029">
    <property type="protein sequence ID" value="TIB78126.1"/>
    <property type="molecule type" value="Genomic_DNA"/>
</dbReference>
<dbReference type="Gene3D" id="1.10.3330.10">
    <property type="entry name" value="Oxo-4-hydroxy-4-carboxy-5-ureidoimidazoline decarboxylase"/>
    <property type="match status" value="1"/>
</dbReference>
<dbReference type="OrthoDB" id="5398391at2759"/>
<dbReference type="InterPro" id="IPR036778">
    <property type="entry name" value="OHCU_decarboxylase_sf"/>
</dbReference>
<dbReference type="EMBL" id="SPRV01000036">
    <property type="protein sequence ID" value="TIC60737.1"/>
    <property type="molecule type" value="Genomic_DNA"/>
</dbReference>
<evidence type="ECO:0000256" key="1">
    <source>
        <dbReference type="ARBA" id="ARBA00022631"/>
    </source>
</evidence>
<dbReference type="Pfam" id="PF09349">
    <property type="entry name" value="OHCU_decarbox"/>
    <property type="match status" value="1"/>
</dbReference>
<dbReference type="EMBL" id="SPRW01000029">
    <property type="protein sequence ID" value="TIC64258.1"/>
    <property type="molecule type" value="Genomic_DNA"/>
</dbReference>